<organism evidence="1 2">
    <name type="scientific">Pacificispira spongiicola</name>
    <dbReference type="NCBI Taxonomy" id="2729598"/>
    <lineage>
        <taxon>Bacteria</taxon>
        <taxon>Pseudomonadati</taxon>
        <taxon>Pseudomonadota</taxon>
        <taxon>Alphaproteobacteria</taxon>
        <taxon>Rhodospirillales</taxon>
        <taxon>Rhodospirillaceae</taxon>
        <taxon>Pacificispira</taxon>
    </lineage>
</organism>
<dbReference type="Proteomes" id="UP000539372">
    <property type="component" value="Unassembled WGS sequence"/>
</dbReference>
<dbReference type="AlphaFoldDB" id="A0A7Y0DZG5"/>
<reference evidence="1 2" key="1">
    <citation type="submission" date="2020-04" db="EMBL/GenBank/DDBJ databases">
        <title>Rhodospirillaceae bacterium KN72 isolated from deep sea.</title>
        <authorList>
            <person name="Zhang D.-C."/>
        </authorList>
    </citation>
    <scope>NUCLEOTIDE SEQUENCE [LARGE SCALE GENOMIC DNA]</scope>
    <source>
        <strain evidence="1 2">KN72</strain>
    </source>
</reference>
<dbReference type="RefSeq" id="WP_169624618.1">
    <property type="nucleotide sequence ID" value="NZ_JABBNT010000002.1"/>
</dbReference>
<comment type="caution">
    <text evidence="1">The sequence shown here is derived from an EMBL/GenBank/DDBJ whole genome shotgun (WGS) entry which is preliminary data.</text>
</comment>
<dbReference type="EMBL" id="JABBNT010000002">
    <property type="protein sequence ID" value="NMM44328.1"/>
    <property type="molecule type" value="Genomic_DNA"/>
</dbReference>
<gene>
    <name evidence="1" type="ORF">HH303_07550</name>
</gene>
<name>A0A7Y0DZG5_9PROT</name>
<sequence>MTQDKTNSEEGPARLHGFVHDVLTLFVARINDHAAKGAGKLGPRDLTALAQSFTPETDHDLHDLCTSSWASFQHAFEEAFYSQMRKFPLERLMVAKFVHLLPERGEDPVPNRTLSRRIIPAFIQALQQMVGPELFEEYENRARNFIDSVRAKQGAAMDWEQLPSHPVAEILVNDILIYISRYFIDAQKRRHWMTSFFERTMPAAKTDAERAWQFGDLEFHKLMSSLYKTLAETLFDEDGRRHLEQRYDAASLSQLEQMLAGLAQDQRRVLAELNS</sequence>
<evidence type="ECO:0000313" key="2">
    <source>
        <dbReference type="Proteomes" id="UP000539372"/>
    </source>
</evidence>
<accession>A0A7Y0DZG5</accession>
<evidence type="ECO:0000313" key="1">
    <source>
        <dbReference type="EMBL" id="NMM44328.1"/>
    </source>
</evidence>
<keyword evidence="2" id="KW-1185">Reference proteome</keyword>
<protein>
    <submittedName>
        <fullName evidence="1">Uncharacterized protein</fullName>
    </submittedName>
</protein>
<proteinExistence type="predicted"/>